<evidence type="ECO:0000313" key="3">
    <source>
        <dbReference type="Proteomes" id="UP000307173"/>
    </source>
</evidence>
<dbReference type="Proteomes" id="UP000307173">
    <property type="component" value="Unassembled WGS sequence"/>
</dbReference>
<organism evidence="2 3">
    <name type="scientific">Pichia inconspicua</name>
    <dbReference type="NCBI Taxonomy" id="52247"/>
    <lineage>
        <taxon>Eukaryota</taxon>
        <taxon>Fungi</taxon>
        <taxon>Dikarya</taxon>
        <taxon>Ascomycota</taxon>
        <taxon>Saccharomycotina</taxon>
        <taxon>Pichiomycetes</taxon>
        <taxon>Pichiales</taxon>
        <taxon>Pichiaceae</taxon>
        <taxon>Pichia</taxon>
    </lineage>
</organism>
<accession>A0A4V4NFT2</accession>
<name>A0A4V4NFT2_9ASCO</name>
<gene>
    <name evidence="2" type="ORF">CANINC_002038</name>
</gene>
<feature type="transmembrane region" description="Helical" evidence="1">
    <location>
        <begin position="155"/>
        <end position="175"/>
    </location>
</feature>
<comment type="caution">
    <text evidence="2">The sequence shown here is derived from an EMBL/GenBank/DDBJ whole genome shotgun (WGS) entry which is preliminary data.</text>
</comment>
<keyword evidence="1" id="KW-0472">Membrane</keyword>
<keyword evidence="1" id="KW-0812">Transmembrane</keyword>
<protein>
    <submittedName>
        <fullName evidence="2">Uncharacterized protein</fullName>
    </submittedName>
</protein>
<keyword evidence="1" id="KW-1133">Transmembrane helix</keyword>
<evidence type="ECO:0000313" key="2">
    <source>
        <dbReference type="EMBL" id="TID29242.1"/>
    </source>
</evidence>
<feature type="transmembrane region" description="Helical" evidence="1">
    <location>
        <begin position="112"/>
        <end position="135"/>
    </location>
</feature>
<evidence type="ECO:0000256" key="1">
    <source>
        <dbReference type="SAM" id="Phobius"/>
    </source>
</evidence>
<dbReference type="AlphaFoldDB" id="A0A4V4NFT2"/>
<proteinExistence type="predicted"/>
<dbReference type="EMBL" id="SELW01000326">
    <property type="protein sequence ID" value="TID29242.1"/>
    <property type="molecule type" value="Genomic_DNA"/>
</dbReference>
<keyword evidence="3" id="KW-1185">Reference proteome</keyword>
<reference evidence="2 3" key="1">
    <citation type="journal article" date="2019" name="Front. Genet.">
        <title>Whole-Genome Sequencing of the Opportunistic Yeast Pathogen Candida inconspicua Uncovers Its Hybrid Origin.</title>
        <authorList>
            <person name="Mixao V."/>
            <person name="Hansen A.P."/>
            <person name="Saus E."/>
            <person name="Boekhout T."/>
            <person name="Lass-Florl C."/>
            <person name="Gabaldon T."/>
        </authorList>
    </citation>
    <scope>NUCLEOTIDE SEQUENCE [LARGE SCALE GENOMIC DNA]</scope>
    <source>
        <strain evidence="2 3">CBS 180</strain>
    </source>
</reference>
<sequence length="373" mass="43177">MHKSCFFSIVSSNSLRSDAIENQLTVEKLLTYFNGTKFTNDAVSSDKHRYFRSRLSWPKYNFKNWLVLSFFKPNQSRYRSCNRCGVDSQYYGHKNPFTKINRIFDCLKTGSFVLAVTSFGTIFTVSVLEFFGIYLGTSMNWIDRYSVITIGSQMFTLHFLYSLITPAVSLTNLLVSSLYAQVGLGIGYTIPHTLKNFIQLKFALKFFHRLTLNYYYFTAFKTTNSVLFGTKLSIEDAALILDHQLFDGEELDTPKRRTISLFHDLSSCLKEDFGVLFEDGQYHYWKDYLGGIVILTTGQFLSKLDFYSNPFYSDSQNAATRAVVAFAVIQLLDYAYTNWNAISLSRCYKTFLPADDMYKRWVIPIIQYSLKYI</sequence>